<protein>
    <recommendedName>
        <fullName evidence="1">Glycosyltransferase 2-like domain-containing protein</fullName>
    </recommendedName>
</protein>
<comment type="caution">
    <text evidence="2">The sequence shown here is derived from an EMBL/GenBank/DDBJ whole genome shotgun (WGS) entry which is preliminary data.</text>
</comment>
<evidence type="ECO:0000313" key="2">
    <source>
        <dbReference type="EMBL" id="KCZ54399.1"/>
    </source>
</evidence>
<dbReference type="InterPro" id="IPR001173">
    <property type="entry name" value="Glyco_trans_2-like"/>
</dbReference>
<dbReference type="Pfam" id="PF00535">
    <property type="entry name" value="Glycos_transf_2"/>
    <property type="match status" value="1"/>
</dbReference>
<dbReference type="CDD" id="cd00761">
    <property type="entry name" value="Glyco_tranf_GTA_type"/>
    <property type="match status" value="1"/>
</dbReference>
<dbReference type="PATRIC" id="fig|1280946.3.peg.1843"/>
<dbReference type="AlphaFoldDB" id="A0A062UCS1"/>
<dbReference type="OrthoDB" id="5291101at2"/>
<sequence>MSCTLDEKKVAIVIPLYNDAPNIERAIRSACEQKLPDGLSVEVIVVDDCSQDGGPDIVDSLTSEFSNLKFYRQSKNGGPSAARNRALKETDAAWFTPLDSDDFMEQSRIADLHAIAEEKQLDLVADNLLMSSEATPNQVERELWPDKPAGPIQLSASFFVNRSYDVDVERSELGFIKPLIHRAKLKDPSAPYVEDLRFGEDFELYTRMLLDGASAMLVDPAGYYLVRRSGSASHSQAGKDHQRLARICRQMLKRPDLSALERRAIRGHLDYSEKEWATWTLIEGARKRDMMACAKALFISPVAAGHVIQLLGQKALKRTPVNN</sequence>
<reference evidence="2 3" key="1">
    <citation type="journal article" date="2014" name="Antonie Van Leeuwenhoek">
        <title>Hyphomonas beringensis sp. nov. and Hyphomonas chukchiensis sp. nov., isolated from surface seawater of the Bering Sea and Chukchi Sea.</title>
        <authorList>
            <person name="Li C."/>
            <person name="Lai Q."/>
            <person name="Li G."/>
            <person name="Dong C."/>
            <person name="Wang J."/>
            <person name="Liao Y."/>
            <person name="Shao Z."/>
        </authorList>
    </citation>
    <scope>NUCLEOTIDE SEQUENCE [LARGE SCALE GENOMIC DNA]</scope>
    <source>
        <strain evidence="2 3">25B14_1</strain>
    </source>
</reference>
<feature type="domain" description="Glycosyltransferase 2-like" evidence="1">
    <location>
        <begin position="12"/>
        <end position="142"/>
    </location>
</feature>
<evidence type="ECO:0000313" key="3">
    <source>
        <dbReference type="Proteomes" id="UP000027037"/>
    </source>
</evidence>
<dbReference type="RefSeq" id="WP_034796002.1">
    <property type="nucleotide sequence ID" value="NZ_AWFF01000037.1"/>
</dbReference>
<dbReference type="STRING" id="1280946.HY29_14165"/>
<gene>
    <name evidence="2" type="ORF">HY29_14165</name>
</gene>
<proteinExistence type="predicted"/>
<keyword evidence="3" id="KW-1185">Reference proteome</keyword>
<dbReference type="Gene3D" id="3.90.550.10">
    <property type="entry name" value="Spore Coat Polysaccharide Biosynthesis Protein SpsA, Chain A"/>
    <property type="match status" value="1"/>
</dbReference>
<dbReference type="PANTHER" id="PTHR43685">
    <property type="entry name" value="GLYCOSYLTRANSFERASE"/>
    <property type="match status" value="1"/>
</dbReference>
<dbReference type="SUPFAM" id="SSF53448">
    <property type="entry name" value="Nucleotide-diphospho-sugar transferases"/>
    <property type="match status" value="1"/>
</dbReference>
<evidence type="ECO:0000259" key="1">
    <source>
        <dbReference type="Pfam" id="PF00535"/>
    </source>
</evidence>
<dbReference type="PANTHER" id="PTHR43685:SF11">
    <property type="entry name" value="GLYCOSYLTRANSFERASE TAGX-RELATED"/>
    <property type="match status" value="1"/>
</dbReference>
<dbReference type="Proteomes" id="UP000027037">
    <property type="component" value="Unassembled WGS sequence"/>
</dbReference>
<name>A0A062UCS1_9PROT</name>
<dbReference type="InterPro" id="IPR050834">
    <property type="entry name" value="Glycosyltransf_2"/>
</dbReference>
<dbReference type="EMBL" id="AWFF01000037">
    <property type="protein sequence ID" value="KCZ54399.1"/>
    <property type="molecule type" value="Genomic_DNA"/>
</dbReference>
<dbReference type="eggNOG" id="COG1215">
    <property type="taxonomic scope" value="Bacteria"/>
</dbReference>
<dbReference type="InterPro" id="IPR029044">
    <property type="entry name" value="Nucleotide-diphossugar_trans"/>
</dbReference>
<accession>A0A062UCS1</accession>
<organism evidence="2 3">
    <name type="scientific">Hyphomonas beringensis</name>
    <dbReference type="NCBI Taxonomy" id="1280946"/>
    <lineage>
        <taxon>Bacteria</taxon>
        <taxon>Pseudomonadati</taxon>
        <taxon>Pseudomonadota</taxon>
        <taxon>Alphaproteobacteria</taxon>
        <taxon>Hyphomonadales</taxon>
        <taxon>Hyphomonadaceae</taxon>
        <taxon>Hyphomonas</taxon>
    </lineage>
</organism>